<dbReference type="Pfam" id="PF13646">
    <property type="entry name" value="HEAT_2"/>
    <property type="match status" value="2"/>
</dbReference>
<dbReference type="PANTHER" id="PTHR12697:SF38">
    <property type="entry name" value="PBS LYASE HEAT DOMAIN PROTEIN REPEAT-CONTAINING PROTEIN"/>
    <property type="match status" value="1"/>
</dbReference>
<name>A0A1Q9EAU6_SYMMI</name>
<dbReference type="EMBL" id="LSRX01000208">
    <property type="protein sequence ID" value="OLQ04555.1"/>
    <property type="molecule type" value="Genomic_DNA"/>
</dbReference>
<organism evidence="2 3">
    <name type="scientific">Symbiodinium microadriaticum</name>
    <name type="common">Dinoflagellate</name>
    <name type="synonym">Zooxanthella microadriatica</name>
    <dbReference type="NCBI Taxonomy" id="2951"/>
    <lineage>
        <taxon>Eukaryota</taxon>
        <taxon>Sar</taxon>
        <taxon>Alveolata</taxon>
        <taxon>Dinophyceae</taxon>
        <taxon>Suessiales</taxon>
        <taxon>Symbiodiniaceae</taxon>
        <taxon>Symbiodinium</taxon>
    </lineage>
</organism>
<dbReference type="InterPro" id="IPR004155">
    <property type="entry name" value="PBS_lyase_HEAT"/>
</dbReference>
<keyword evidence="3" id="KW-1185">Reference proteome</keyword>
<feature type="compositionally biased region" description="Basic residues" evidence="1">
    <location>
        <begin position="1113"/>
        <end position="1122"/>
    </location>
</feature>
<dbReference type="AlphaFoldDB" id="A0A1Q9EAU6"/>
<feature type="compositionally biased region" description="Basic and acidic residues" evidence="1">
    <location>
        <begin position="962"/>
        <end position="993"/>
    </location>
</feature>
<comment type="caution">
    <text evidence="2">The sequence shown here is derived from an EMBL/GenBank/DDBJ whole genome shotgun (WGS) entry which is preliminary data.</text>
</comment>
<dbReference type="GO" id="GO:0016491">
    <property type="term" value="F:oxidoreductase activity"/>
    <property type="evidence" value="ECO:0007669"/>
    <property type="project" value="TreeGrafter"/>
</dbReference>
<feature type="compositionally biased region" description="Basic and acidic residues" evidence="1">
    <location>
        <begin position="1194"/>
        <end position="1215"/>
    </location>
</feature>
<evidence type="ECO:0000256" key="1">
    <source>
        <dbReference type="SAM" id="MobiDB-lite"/>
    </source>
</evidence>
<dbReference type="PANTHER" id="PTHR12697">
    <property type="entry name" value="PBS LYASE HEAT-LIKE PROTEIN"/>
    <property type="match status" value="1"/>
</dbReference>
<reference evidence="2 3" key="1">
    <citation type="submission" date="2016-02" db="EMBL/GenBank/DDBJ databases">
        <title>Genome analysis of coral dinoflagellate symbionts highlights evolutionary adaptations to a symbiotic lifestyle.</title>
        <authorList>
            <person name="Aranda M."/>
            <person name="Li Y."/>
            <person name="Liew Y.J."/>
            <person name="Baumgarten S."/>
            <person name="Simakov O."/>
            <person name="Wilson M."/>
            <person name="Piel J."/>
            <person name="Ashoor H."/>
            <person name="Bougouffa S."/>
            <person name="Bajic V.B."/>
            <person name="Ryu T."/>
            <person name="Ravasi T."/>
            <person name="Bayer T."/>
            <person name="Micklem G."/>
            <person name="Kim H."/>
            <person name="Bhak J."/>
            <person name="Lajeunesse T.C."/>
            <person name="Voolstra C.R."/>
        </authorList>
    </citation>
    <scope>NUCLEOTIDE SEQUENCE [LARGE SCALE GENOMIC DNA]</scope>
    <source>
        <strain evidence="2 3">CCMP2467</strain>
    </source>
</reference>
<dbReference type="SUPFAM" id="SSF48371">
    <property type="entry name" value="ARM repeat"/>
    <property type="match status" value="2"/>
</dbReference>
<protein>
    <submittedName>
        <fullName evidence="2">Uncharacterized protein</fullName>
    </submittedName>
</protein>
<sequence>MAARLLDDLGLLPWAGMLDVASGLRFRATSRFAKGMANRHLDVGAVLARQLTYANEDPDWRVRQAVITVLPEVLESNVRATMNVTVSELVAEKVLKDECVDVRESAASCLPSLAARGHEAVVHALKSALSDREHIVRRAAVTSLSQLSLADSSASSAVLGRVMDIDMEVRRAALISARQIYRMASEKGWLLQYAQAFLGRLRGDPHIEVRLAAVDCLETLCAEDQRVVWELVHAAGTPEQSCRVRERCLEALLQFSSEAGSQSPARENVQGQCLGSQLVPKIAGVLHAALQRTQPPQLRISAARYLACVSHPAYRDVAELGMLDTDLSIQSLCMTAFLKIGRGGERSKRLCAAWALRNLKHTSREVRLDAVGKLKLLGRTGDEALDAEILSALLLRLEDASDIAAVALDALAACATVGSVTAIRSSSRTFSTAVDPKVKCAAARALAQVAKTGDETALSALCQGLAEKAHGEVICAALQAIGTLSRRGDASVLAMLVDLLPGLGYDGRDGDALREALLALARLARRGNGVVAASILRILERKPEAGVQVASVQALQAVARKGDARVLECLLTLLRSVEPSVCEAAVIAVAELSKRGDATTICSLLPLISGATHDQPRLRIAAIRATAALATRVSEGKHSDATAIAAVVDCLKDAAARSEAIEALSKMAKAGDRGDQVAIASVSRFLTHSDPDCRAAAVFALTKVARAGDQAVVSALSRCLESDCAVVQRSAAQALGELSGQAHLRAVEELEAQLLNPDASVRDAATASLRKIRGIKAVPVIVHAWQVQRDRPVEFAKRRRLPSPPTEDRRHAVLEYHAKSGSCVSKRLVFLTGADRKPGAPLPTPRDLSALGSEVARRMVGATLAAIGPGVAVGRASHVSYEEIAREDTQRWVSCDNEGYTTLNLAGKSCPGQQVDIKPDLHWLLITKPDGGYELQPVSAWFTFERPLATEDDPDDEDLDKEAEVDTGSKKRKSEHLGEDGMKRDGSTRRNIDNRWQGMLERAVQTGRWLDPAGGSSRIREQILSDFHHTADGLGPQVLSILKSVNKDLSVLRCLRELEGLEQMSFQQKQQVRTDLLQHPGQLQQMNWDTDGSILKSVAEHLHEKRVENRRLKAKNKRAKAKNHGEDVDVPETANTLKQLKSETGEALWDFEAADEFSDDQEEDTEEKHRELVVPDGNQVLAPEEGAETDSDDEIHMLSKHGHELQELLDRQKDPEDQDEDSQDDHPASAALRQKSQLHTKASSAKAKPKRKA</sequence>
<accession>A0A1Q9EAU6</accession>
<feature type="region of interest" description="Disordered" evidence="1">
    <location>
        <begin position="1157"/>
        <end position="1253"/>
    </location>
</feature>
<feature type="region of interest" description="Disordered" evidence="1">
    <location>
        <begin position="949"/>
        <end position="993"/>
    </location>
</feature>
<feature type="compositionally biased region" description="Acidic residues" evidence="1">
    <location>
        <begin position="950"/>
        <end position="961"/>
    </location>
</feature>
<dbReference type="InterPro" id="IPR016024">
    <property type="entry name" value="ARM-type_fold"/>
</dbReference>
<dbReference type="SMART" id="SM00567">
    <property type="entry name" value="EZ_HEAT"/>
    <property type="match status" value="8"/>
</dbReference>
<dbReference type="OrthoDB" id="432342at2759"/>
<proteinExistence type="predicted"/>
<gene>
    <name evidence="2" type="ORF">AK812_SmicGene12394</name>
</gene>
<evidence type="ECO:0000313" key="3">
    <source>
        <dbReference type="Proteomes" id="UP000186817"/>
    </source>
</evidence>
<dbReference type="InterPro" id="IPR011989">
    <property type="entry name" value="ARM-like"/>
</dbReference>
<dbReference type="Gene3D" id="1.25.10.10">
    <property type="entry name" value="Leucine-rich Repeat Variant"/>
    <property type="match status" value="3"/>
</dbReference>
<evidence type="ECO:0000313" key="2">
    <source>
        <dbReference type="EMBL" id="OLQ04555.1"/>
    </source>
</evidence>
<feature type="region of interest" description="Disordered" evidence="1">
    <location>
        <begin position="1113"/>
        <end position="1135"/>
    </location>
</feature>
<dbReference type="Proteomes" id="UP000186817">
    <property type="component" value="Unassembled WGS sequence"/>
</dbReference>